<comment type="caution">
    <text evidence="1">The sequence shown here is derived from an EMBL/GenBank/DDBJ whole genome shotgun (WGS) entry which is preliminary data.</text>
</comment>
<keyword evidence="2" id="KW-1185">Reference proteome</keyword>
<dbReference type="Proteomes" id="UP000838686">
    <property type="component" value="Unassembled WGS sequence"/>
</dbReference>
<gene>
    <name evidence="1" type="ORF">PAECIP111893_03784</name>
</gene>
<sequence>MRLLLCFAYADRWNARTGREGTVAVLRLAFDTSAAVRLFWRLSINSFTNPMLSNVGFLYIHSKWFVF</sequence>
<proteinExistence type="predicted"/>
<evidence type="ECO:0000313" key="2">
    <source>
        <dbReference type="Proteomes" id="UP000838686"/>
    </source>
</evidence>
<reference evidence="1" key="1">
    <citation type="submission" date="2022-01" db="EMBL/GenBank/DDBJ databases">
        <authorList>
            <person name="Criscuolo A."/>
        </authorList>
    </citation>
    <scope>NUCLEOTIDE SEQUENCE</scope>
    <source>
        <strain evidence="1">CIP111893</strain>
    </source>
</reference>
<name>A0ABN8GV04_9BACL</name>
<organism evidence="1 2">
    <name type="scientific">Paenibacillus plantiphilus</name>
    <dbReference type="NCBI Taxonomy" id="2905650"/>
    <lineage>
        <taxon>Bacteria</taxon>
        <taxon>Bacillati</taxon>
        <taxon>Bacillota</taxon>
        <taxon>Bacilli</taxon>
        <taxon>Bacillales</taxon>
        <taxon>Paenibacillaceae</taxon>
        <taxon>Paenibacillus</taxon>
    </lineage>
</organism>
<protein>
    <submittedName>
        <fullName evidence="1">Uncharacterized protein</fullName>
    </submittedName>
</protein>
<accession>A0ABN8GV04</accession>
<evidence type="ECO:0000313" key="1">
    <source>
        <dbReference type="EMBL" id="CAH1214165.1"/>
    </source>
</evidence>
<dbReference type="EMBL" id="CAKMMF010000022">
    <property type="protein sequence ID" value="CAH1214165.1"/>
    <property type="molecule type" value="Genomic_DNA"/>
</dbReference>